<accession>A0A0D0E2R6</accession>
<reference evidence="2" key="2">
    <citation type="submission" date="2015-01" db="EMBL/GenBank/DDBJ databases">
        <title>Evolutionary Origins and Diversification of the Mycorrhizal Mutualists.</title>
        <authorList>
            <consortium name="DOE Joint Genome Institute"/>
            <consortium name="Mycorrhizal Genomics Consortium"/>
            <person name="Kohler A."/>
            <person name="Kuo A."/>
            <person name="Nagy L.G."/>
            <person name="Floudas D."/>
            <person name="Copeland A."/>
            <person name="Barry K.W."/>
            <person name="Cichocki N."/>
            <person name="Veneault-Fourrey C."/>
            <person name="LaButti K."/>
            <person name="Lindquist E.A."/>
            <person name="Lipzen A."/>
            <person name="Lundell T."/>
            <person name="Morin E."/>
            <person name="Murat C."/>
            <person name="Riley R."/>
            <person name="Ohm R."/>
            <person name="Sun H."/>
            <person name="Tunlid A."/>
            <person name="Henrissat B."/>
            <person name="Grigoriev I.V."/>
            <person name="Hibbett D.S."/>
            <person name="Martin F."/>
        </authorList>
    </citation>
    <scope>NUCLEOTIDE SEQUENCE [LARGE SCALE GENOMIC DNA]</scope>
    <source>
        <strain evidence="2">Ve08.2h10</strain>
    </source>
</reference>
<sequence>MSGCLWILQLSITMTELEVGKGSMLSRRCLINSVKLSVQNEPSTMLQCRIPC</sequence>
<evidence type="ECO:0000313" key="1">
    <source>
        <dbReference type="EMBL" id="KIK94954.1"/>
    </source>
</evidence>
<reference evidence="1 2" key="1">
    <citation type="submission" date="2014-04" db="EMBL/GenBank/DDBJ databases">
        <authorList>
            <consortium name="DOE Joint Genome Institute"/>
            <person name="Kuo A."/>
            <person name="Kohler A."/>
            <person name="Jargeat P."/>
            <person name="Nagy L.G."/>
            <person name="Floudas D."/>
            <person name="Copeland A."/>
            <person name="Barry K.W."/>
            <person name="Cichocki N."/>
            <person name="Veneault-Fourrey C."/>
            <person name="LaButti K."/>
            <person name="Lindquist E.A."/>
            <person name="Lipzen A."/>
            <person name="Lundell T."/>
            <person name="Morin E."/>
            <person name="Murat C."/>
            <person name="Sun H."/>
            <person name="Tunlid A."/>
            <person name="Henrissat B."/>
            <person name="Grigoriev I.V."/>
            <person name="Hibbett D.S."/>
            <person name="Martin F."/>
            <person name="Nordberg H.P."/>
            <person name="Cantor M.N."/>
            <person name="Hua S.X."/>
        </authorList>
    </citation>
    <scope>NUCLEOTIDE SEQUENCE [LARGE SCALE GENOMIC DNA]</scope>
    <source>
        <strain evidence="1 2">Ve08.2h10</strain>
    </source>
</reference>
<dbReference type="InParanoid" id="A0A0D0E2R6"/>
<evidence type="ECO:0000313" key="2">
    <source>
        <dbReference type="Proteomes" id="UP000054538"/>
    </source>
</evidence>
<proteinExistence type="predicted"/>
<organism evidence="1 2">
    <name type="scientific">Paxillus rubicundulus Ve08.2h10</name>
    <dbReference type="NCBI Taxonomy" id="930991"/>
    <lineage>
        <taxon>Eukaryota</taxon>
        <taxon>Fungi</taxon>
        <taxon>Dikarya</taxon>
        <taxon>Basidiomycota</taxon>
        <taxon>Agaricomycotina</taxon>
        <taxon>Agaricomycetes</taxon>
        <taxon>Agaricomycetidae</taxon>
        <taxon>Boletales</taxon>
        <taxon>Paxilineae</taxon>
        <taxon>Paxillaceae</taxon>
        <taxon>Paxillus</taxon>
    </lineage>
</organism>
<feature type="non-terminal residue" evidence="1">
    <location>
        <position position="52"/>
    </location>
</feature>
<keyword evidence="2" id="KW-1185">Reference proteome</keyword>
<gene>
    <name evidence="1" type="ORF">PAXRUDRAFT_417482</name>
</gene>
<name>A0A0D0E2R6_9AGAM</name>
<dbReference type="Proteomes" id="UP000054538">
    <property type="component" value="Unassembled WGS sequence"/>
</dbReference>
<dbReference type="HOGENOM" id="CLU_3093049_0_0_1"/>
<dbReference type="EMBL" id="KN825074">
    <property type="protein sequence ID" value="KIK94954.1"/>
    <property type="molecule type" value="Genomic_DNA"/>
</dbReference>
<protein>
    <submittedName>
        <fullName evidence="1">Unplaced genomic scaffold scaffold_252, whole genome shotgun sequence</fullName>
    </submittedName>
</protein>
<dbReference type="AlphaFoldDB" id="A0A0D0E2R6"/>